<gene>
    <name evidence="2" type="ORF">A361_23675</name>
</gene>
<dbReference type="Proteomes" id="UP000077856">
    <property type="component" value="Chromosome"/>
</dbReference>
<dbReference type="EMBL" id="CP015506">
    <property type="protein sequence ID" value="AND42015.1"/>
    <property type="molecule type" value="Genomic_DNA"/>
</dbReference>
<keyword evidence="1" id="KW-0812">Transmembrane</keyword>
<evidence type="ECO:0008006" key="4">
    <source>
        <dbReference type="Google" id="ProtNLM"/>
    </source>
</evidence>
<proteinExistence type="predicted"/>
<organism evidence="2 3">
    <name type="scientific">Cytobacillus oceanisediminis 2691</name>
    <dbReference type="NCBI Taxonomy" id="1196031"/>
    <lineage>
        <taxon>Bacteria</taxon>
        <taxon>Bacillati</taxon>
        <taxon>Bacillota</taxon>
        <taxon>Bacilli</taxon>
        <taxon>Bacillales</taxon>
        <taxon>Bacillaceae</taxon>
        <taxon>Cytobacillus</taxon>
    </lineage>
</organism>
<name>A0A169FYP3_9BACI</name>
<dbReference type="STRING" id="1196031.A361_23675"/>
<keyword evidence="1" id="KW-1133">Transmembrane helix</keyword>
<dbReference type="eggNOG" id="COG1073">
    <property type="taxonomic scope" value="Bacteria"/>
</dbReference>
<dbReference type="KEGG" id="bon:A361_23675"/>
<feature type="transmembrane region" description="Helical" evidence="1">
    <location>
        <begin position="63"/>
        <end position="82"/>
    </location>
</feature>
<feature type="transmembrane region" description="Helical" evidence="1">
    <location>
        <begin position="143"/>
        <end position="164"/>
    </location>
</feature>
<feature type="transmembrane region" description="Helical" evidence="1">
    <location>
        <begin position="102"/>
        <end position="123"/>
    </location>
</feature>
<keyword evidence="1" id="KW-0472">Membrane</keyword>
<evidence type="ECO:0000313" key="2">
    <source>
        <dbReference type="EMBL" id="AND42015.1"/>
    </source>
</evidence>
<protein>
    <recommendedName>
        <fullName evidence="4">Phospholipid phosphatase</fullName>
    </recommendedName>
</protein>
<reference evidence="2 3" key="1">
    <citation type="submission" date="2016-04" db="EMBL/GenBank/DDBJ databases">
        <title>Complete genome sequence of Bacillus oceanisediminis strain 2691.</title>
        <authorList>
            <person name="Jeong H."/>
            <person name="Kim H.J."/>
            <person name="Lee D.-W."/>
        </authorList>
    </citation>
    <scope>NUCLEOTIDE SEQUENCE [LARGE SCALE GENOMIC DNA]</scope>
    <source>
        <strain evidence="2 3">2691</strain>
    </source>
</reference>
<evidence type="ECO:0000256" key="1">
    <source>
        <dbReference type="SAM" id="Phobius"/>
    </source>
</evidence>
<evidence type="ECO:0000313" key="3">
    <source>
        <dbReference type="Proteomes" id="UP000077856"/>
    </source>
</evidence>
<feature type="transmembrane region" description="Helical" evidence="1">
    <location>
        <begin position="29"/>
        <end position="51"/>
    </location>
</feature>
<feature type="transmembrane region" description="Helical" evidence="1">
    <location>
        <begin position="6"/>
        <end position="22"/>
    </location>
</feature>
<dbReference type="AlphaFoldDB" id="A0A169FYP3"/>
<feature type="transmembrane region" description="Helical" evidence="1">
    <location>
        <begin position="193"/>
        <end position="212"/>
    </location>
</feature>
<feature type="transmembrane region" description="Helical" evidence="1">
    <location>
        <begin position="169"/>
        <end position="187"/>
    </location>
</feature>
<accession>A0A169FYP3</accession>
<sequence length="221" mass="24603">MDPLLFAAFSAGYILLFFWALSTVKDSGLISAVFLLPVLLGLIYDNGILAAGRFIGEGNTLKYLNYARFWIHSFFTPLLVLYSWNTLKQADLEWAKTGTFKWIAYLLTVGLIILELAAEVFGLKLEARREYGVLSYSDTEAPGGPPVMVLIVSAVLLAASVVIWRKQGWFWFFAGAVLMIIGSAIDIPIESAAAVNAFEWLLLFSLTATSYFQKKHRLTKT</sequence>
<dbReference type="RefSeq" id="WP_019380034.1">
    <property type="nucleotide sequence ID" value="NZ_CP015506.1"/>
</dbReference>